<gene>
    <name evidence="1" type="ORF">Metal_3022</name>
</gene>
<proteinExistence type="predicted"/>
<accession>H8GMY8</accession>
<evidence type="ECO:0000313" key="1">
    <source>
        <dbReference type="EMBL" id="EIC30702.1"/>
    </source>
</evidence>
<dbReference type="SUPFAM" id="SSF54637">
    <property type="entry name" value="Thioesterase/thiol ester dehydrase-isomerase"/>
    <property type="match status" value="1"/>
</dbReference>
<dbReference type="STRING" id="686340.Metal_3022"/>
<dbReference type="RefSeq" id="WP_005373462.1">
    <property type="nucleotide sequence ID" value="NZ_CM001475.1"/>
</dbReference>
<dbReference type="Proteomes" id="UP000005090">
    <property type="component" value="Chromosome"/>
</dbReference>
<organism evidence="1 2">
    <name type="scientific">Methylomicrobium album BG8</name>
    <dbReference type="NCBI Taxonomy" id="686340"/>
    <lineage>
        <taxon>Bacteria</taxon>
        <taxon>Pseudomonadati</taxon>
        <taxon>Pseudomonadota</taxon>
        <taxon>Gammaproteobacteria</taxon>
        <taxon>Methylococcales</taxon>
        <taxon>Methylococcaceae</taxon>
        <taxon>Methylomicrobium</taxon>
    </lineage>
</organism>
<dbReference type="InterPro" id="IPR016776">
    <property type="entry name" value="ApeP-like_dehydratase"/>
</dbReference>
<dbReference type="eggNOG" id="COG4706">
    <property type="taxonomic scope" value="Bacteria"/>
</dbReference>
<protein>
    <submittedName>
        <fullName evidence="1">Putative 3-hydroxylacyl-(Acyl carrier protein) dehydratase</fullName>
    </submittedName>
</protein>
<reference evidence="1 2" key="1">
    <citation type="journal article" date="2013" name="Genome Announc.">
        <title>Genome Sequence of the Obligate Gammaproteobacterial Methanotroph Methylomicrobium album Strain BG8.</title>
        <authorList>
            <person name="Kits K.D."/>
            <person name="Kalyuzhnaya M.G."/>
            <person name="Klotz M.G."/>
            <person name="Jetten M.S."/>
            <person name="Op den Camp H.J."/>
            <person name="Vuilleumier S."/>
            <person name="Bringel F."/>
            <person name="Dispirito A.A."/>
            <person name="Murrell J.C."/>
            <person name="Bruce D."/>
            <person name="Cheng J.F."/>
            <person name="Copeland A."/>
            <person name="Goodwin L."/>
            <person name="Hauser L."/>
            <person name="Lajus A."/>
            <person name="Land M.L."/>
            <person name="Lapidus A."/>
            <person name="Lucas S."/>
            <person name="Medigue C."/>
            <person name="Pitluck S."/>
            <person name="Woyke T."/>
            <person name="Zeytun A."/>
            <person name="Stein L.Y."/>
        </authorList>
    </citation>
    <scope>NUCLEOTIDE SEQUENCE [LARGE SCALE GENOMIC DNA]</scope>
    <source>
        <strain evidence="1 2">BG8</strain>
    </source>
</reference>
<dbReference type="InterPro" id="IPR029069">
    <property type="entry name" value="HotDog_dom_sf"/>
</dbReference>
<dbReference type="PIRSF" id="PIRSF020565">
    <property type="entry name" value="3Ho_Ac_ACP_DH_prd"/>
    <property type="match status" value="1"/>
</dbReference>
<dbReference type="Gene3D" id="3.10.129.10">
    <property type="entry name" value="Hotdog Thioesterase"/>
    <property type="match status" value="1"/>
</dbReference>
<dbReference type="Pfam" id="PF22817">
    <property type="entry name" value="ApeP-like"/>
    <property type="match status" value="1"/>
</dbReference>
<sequence>MNDFPLFEVAELLPHTGGMIWLDKVLAWDEETATAELTVRTGPLFGGGDTVPAWAGIEYMAQTIGLYAGLHAKRAGEPIRLGFLLGTRRFESSAPGFRIGSVLTVRVEKIMQDGHLSVFDCRLTGDHVKVSAVLNVYQAPLDTIMHYEK</sequence>
<dbReference type="HOGENOM" id="CLU_116661_1_0_6"/>
<name>H8GMY8_METAL</name>
<dbReference type="EMBL" id="CM001475">
    <property type="protein sequence ID" value="EIC30702.1"/>
    <property type="molecule type" value="Genomic_DNA"/>
</dbReference>
<dbReference type="AlphaFoldDB" id="H8GMY8"/>
<evidence type="ECO:0000313" key="2">
    <source>
        <dbReference type="Proteomes" id="UP000005090"/>
    </source>
</evidence>
<keyword evidence="2" id="KW-1185">Reference proteome</keyword>